<name>A0A1L3SZL7_9HYPH</name>
<evidence type="ECO:0000313" key="1">
    <source>
        <dbReference type="EMBL" id="APH74879.1"/>
    </source>
</evidence>
<geneLocation type="plasmid" evidence="1">
    <name>unnamed1</name>
</geneLocation>
<dbReference type="AlphaFoldDB" id="A0A1L3SZL7"/>
<accession>A0A1L3SZL7</accession>
<proteinExistence type="predicted"/>
<keyword evidence="2" id="KW-1185">Reference proteome</keyword>
<gene>
    <name evidence="1" type="ORF">BSQ44_25600</name>
</gene>
<dbReference type="KEGG" id="meso:BSQ44_25600"/>
<dbReference type="RefSeq" id="WP_072608335.1">
    <property type="nucleotide sequence ID" value="NZ_CP018172.1"/>
</dbReference>
<sequence>MLRKMEGFKRVTDSSKVYRTRPDGIGGHKVYVEITRCVNDVHDVVYWQRIPDGPRARAVIARMEDA</sequence>
<dbReference type="EMBL" id="CP018172">
    <property type="protein sequence ID" value="APH74879.1"/>
    <property type="molecule type" value="Genomic_DNA"/>
</dbReference>
<organism evidence="1 2">
    <name type="scientific">Aquibium oceanicum</name>
    <dbReference type="NCBI Taxonomy" id="1670800"/>
    <lineage>
        <taxon>Bacteria</taxon>
        <taxon>Pseudomonadati</taxon>
        <taxon>Pseudomonadota</taxon>
        <taxon>Alphaproteobacteria</taxon>
        <taxon>Hyphomicrobiales</taxon>
        <taxon>Phyllobacteriaceae</taxon>
        <taxon>Aquibium</taxon>
    </lineage>
</organism>
<protein>
    <submittedName>
        <fullName evidence="1">Uncharacterized protein</fullName>
    </submittedName>
</protein>
<evidence type="ECO:0000313" key="2">
    <source>
        <dbReference type="Proteomes" id="UP000182840"/>
    </source>
</evidence>
<keyword evidence="1" id="KW-0614">Plasmid</keyword>
<reference evidence="1 2" key="1">
    <citation type="submission" date="2016-11" db="EMBL/GenBank/DDBJ databases">
        <title>Mesorhizobium oceanicum sp. nov., isolated from deep seawater in South China Sea.</title>
        <authorList>
            <person name="Fu G.-Y."/>
        </authorList>
    </citation>
    <scope>NUCLEOTIDE SEQUENCE [LARGE SCALE GENOMIC DNA]</scope>
    <source>
        <strain evidence="1 2">B7</strain>
        <plasmid evidence="2">Plasmid unnamed1</plasmid>
    </source>
</reference>
<dbReference type="Proteomes" id="UP000182840">
    <property type="component" value="Plasmid unnamed1"/>
</dbReference>